<evidence type="ECO:0000259" key="8">
    <source>
        <dbReference type="PROSITE" id="PS50110"/>
    </source>
</evidence>
<dbReference type="PROSITE" id="PS51755">
    <property type="entry name" value="OMPR_PHOB"/>
    <property type="match status" value="1"/>
</dbReference>
<keyword evidence="5" id="KW-0804">Transcription</keyword>
<evidence type="ECO:0000256" key="3">
    <source>
        <dbReference type="ARBA" id="ARBA00023015"/>
    </source>
</evidence>
<dbReference type="FunFam" id="1.10.10.10:FF:000005">
    <property type="entry name" value="Two-component system response regulator"/>
    <property type="match status" value="1"/>
</dbReference>
<keyword evidence="2" id="KW-0902">Two-component regulatory system</keyword>
<dbReference type="Gene3D" id="3.40.50.2300">
    <property type="match status" value="1"/>
</dbReference>
<evidence type="ECO:0000256" key="1">
    <source>
        <dbReference type="ARBA" id="ARBA00022553"/>
    </source>
</evidence>
<keyword evidence="4 7" id="KW-0238">DNA-binding</keyword>
<evidence type="ECO:0000313" key="11">
    <source>
        <dbReference type="Proteomes" id="UP000199086"/>
    </source>
</evidence>
<protein>
    <submittedName>
        <fullName evidence="10">Two-component system, OmpR family, response regulator</fullName>
    </submittedName>
</protein>
<dbReference type="Pfam" id="PF00486">
    <property type="entry name" value="Trans_reg_C"/>
    <property type="match status" value="1"/>
</dbReference>
<dbReference type="AlphaFoldDB" id="A0A1G6HJQ4"/>
<dbReference type="PROSITE" id="PS50110">
    <property type="entry name" value="RESPONSE_REGULATORY"/>
    <property type="match status" value="1"/>
</dbReference>
<dbReference type="PANTHER" id="PTHR48111">
    <property type="entry name" value="REGULATOR OF RPOS"/>
    <property type="match status" value="1"/>
</dbReference>
<dbReference type="GO" id="GO:0006355">
    <property type="term" value="P:regulation of DNA-templated transcription"/>
    <property type="evidence" value="ECO:0007669"/>
    <property type="project" value="InterPro"/>
</dbReference>
<name>A0A1G6HJQ4_9ACTN</name>
<dbReference type="CDD" id="cd00383">
    <property type="entry name" value="trans_reg_C"/>
    <property type="match status" value="1"/>
</dbReference>
<keyword evidence="11" id="KW-1185">Reference proteome</keyword>
<evidence type="ECO:0000313" key="10">
    <source>
        <dbReference type="EMBL" id="SDB94482.1"/>
    </source>
</evidence>
<accession>A0A1G6HJQ4</accession>
<dbReference type="GO" id="GO:0032993">
    <property type="term" value="C:protein-DNA complex"/>
    <property type="evidence" value="ECO:0007669"/>
    <property type="project" value="TreeGrafter"/>
</dbReference>
<dbReference type="SUPFAM" id="SSF52172">
    <property type="entry name" value="CheY-like"/>
    <property type="match status" value="1"/>
</dbReference>
<evidence type="ECO:0000256" key="4">
    <source>
        <dbReference type="ARBA" id="ARBA00023125"/>
    </source>
</evidence>
<sequence length="253" mass="28368">MEAVNGVRGRSEGRIFATRWRRHNGDMRVLMVEDDPSLSKLVSDGLRSEGFIVDVASNGRDGLWMALEGSYDVAVIDIMLPALNGYDIVKGMRGRRVWTPVLMLTAKDGPYDQVDAFDLGADDYLTKPFDFVVLVARLRALIRRGAPERPTVLSVGDLSLDPASHRVWRGEVEIELTAKEFMLLEYLMRQRGQVVTKSQILDGVWDPAFAGDTNIIQVYVGYLRRKVDEPFGRHSIETVRGVGYRLVDSPPVS</sequence>
<reference evidence="10 11" key="1">
    <citation type="submission" date="2016-06" db="EMBL/GenBank/DDBJ databases">
        <authorList>
            <person name="Olsen C.W."/>
            <person name="Carey S."/>
            <person name="Hinshaw L."/>
            <person name="Karasin A.I."/>
        </authorList>
    </citation>
    <scope>NUCLEOTIDE SEQUENCE [LARGE SCALE GENOMIC DNA]</scope>
    <source>
        <strain evidence="10 11">LZ-22</strain>
    </source>
</reference>
<dbReference type="GO" id="GO:0000976">
    <property type="term" value="F:transcription cis-regulatory region binding"/>
    <property type="evidence" value="ECO:0007669"/>
    <property type="project" value="TreeGrafter"/>
</dbReference>
<dbReference type="Gene3D" id="6.10.250.690">
    <property type="match status" value="1"/>
</dbReference>
<dbReference type="Proteomes" id="UP000199086">
    <property type="component" value="Unassembled WGS sequence"/>
</dbReference>
<evidence type="ECO:0000256" key="2">
    <source>
        <dbReference type="ARBA" id="ARBA00023012"/>
    </source>
</evidence>
<dbReference type="SMART" id="SM00862">
    <property type="entry name" value="Trans_reg_C"/>
    <property type="match status" value="1"/>
</dbReference>
<dbReference type="InterPro" id="IPR011006">
    <property type="entry name" value="CheY-like_superfamily"/>
</dbReference>
<feature type="domain" description="Response regulatory" evidence="8">
    <location>
        <begin position="28"/>
        <end position="142"/>
    </location>
</feature>
<dbReference type="InterPro" id="IPR001789">
    <property type="entry name" value="Sig_transdc_resp-reg_receiver"/>
</dbReference>
<feature type="DNA-binding region" description="OmpR/PhoB-type" evidence="7">
    <location>
        <begin position="150"/>
        <end position="248"/>
    </location>
</feature>
<organism evidence="10 11">
    <name type="scientific">Raineyella antarctica</name>
    <dbReference type="NCBI Taxonomy" id="1577474"/>
    <lineage>
        <taxon>Bacteria</taxon>
        <taxon>Bacillati</taxon>
        <taxon>Actinomycetota</taxon>
        <taxon>Actinomycetes</taxon>
        <taxon>Propionibacteriales</taxon>
        <taxon>Propionibacteriaceae</taxon>
        <taxon>Raineyella</taxon>
    </lineage>
</organism>
<keyword evidence="3" id="KW-0805">Transcription regulation</keyword>
<evidence type="ECO:0000256" key="5">
    <source>
        <dbReference type="ARBA" id="ARBA00023163"/>
    </source>
</evidence>
<dbReference type="InterPro" id="IPR001867">
    <property type="entry name" value="OmpR/PhoB-type_DNA-bd"/>
</dbReference>
<dbReference type="GO" id="GO:0000156">
    <property type="term" value="F:phosphorelay response regulator activity"/>
    <property type="evidence" value="ECO:0007669"/>
    <property type="project" value="TreeGrafter"/>
</dbReference>
<evidence type="ECO:0000256" key="7">
    <source>
        <dbReference type="PROSITE-ProRule" id="PRU01091"/>
    </source>
</evidence>
<feature type="modified residue" description="4-aspartylphosphate" evidence="6">
    <location>
        <position position="77"/>
    </location>
</feature>
<dbReference type="InterPro" id="IPR036388">
    <property type="entry name" value="WH-like_DNA-bd_sf"/>
</dbReference>
<dbReference type="Pfam" id="PF00072">
    <property type="entry name" value="Response_reg"/>
    <property type="match status" value="1"/>
</dbReference>
<evidence type="ECO:0000256" key="6">
    <source>
        <dbReference type="PROSITE-ProRule" id="PRU00169"/>
    </source>
</evidence>
<dbReference type="STRING" id="1577474.GA0111570_11114"/>
<dbReference type="InterPro" id="IPR039420">
    <property type="entry name" value="WalR-like"/>
</dbReference>
<gene>
    <name evidence="10" type="ORF">GA0111570_11114</name>
</gene>
<feature type="domain" description="OmpR/PhoB-type" evidence="9">
    <location>
        <begin position="150"/>
        <end position="248"/>
    </location>
</feature>
<dbReference type="Gene3D" id="1.10.10.10">
    <property type="entry name" value="Winged helix-like DNA-binding domain superfamily/Winged helix DNA-binding domain"/>
    <property type="match status" value="1"/>
</dbReference>
<dbReference type="SMART" id="SM00448">
    <property type="entry name" value="REC"/>
    <property type="match status" value="1"/>
</dbReference>
<proteinExistence type="predicted"/>
<keyword evidence="1 6" id="KW-0597">Phosphoprotein</keyword>
<dbReference type="PANTHER" id="PTHR48111:SF1">
    <property type="entry name" value="TWO-COMPONENT RESPONSE REGULATOR ORR33"/>
    <property type="match status" value="1"/>
</dbReference>
<dbReference type="EMBL" id="FMYF01000011">
    <property type="protein sequence ID" value="SDB94482.1"/>
    <property type="molecule type" value="Genomic_DNA"/>
</dbReference>
<evidence type="ECO:0000259" key="9">
    <source>
        <dbReference type="PROSITE" id="PS51755"/>
    </source>
</evidence>
<dbReference type="GO" id="GO:0005829">
    <property type="term" value="C:cytosol"/>
    <property type="evidence" value="ECO:0007669"/>
    <property type="project" value="TreeGrafter"/>
</dbReference>